<dbReference type="Proteomes" id="UP001153712">
    <property type="component" value="Chromosome 2"/>
</dbReference>
<evidence type="ECO:0000313" key="16">
    <source>
        <dbReference type="EMBL" id="CAG9858343.1"/>
    </source>
</evidence>
<gene>
    <name evidence="16" type="ORF">PHYEVI_LOCUS4733</name>
</gene>
<keyword evidence="8" id="KW-0492">Microsome</keyword>
<evidence type="ECO:0000256" key="14">
    <source>
        <dbReference type="RuleBase" id="RU000461"/>
    </source>
</evidence>
<dbReference type="PRINTS" id="PR00385">
    <property type="entry name" value="P450"/>
</dbReference>
<dbReference type="PANTHER" id="PTHR24292">
    <property type="entry name" value="CYTOCHROME P450"/>
    <property type="match status" value="1"/>
</dbReference>
<dbReference type="Gene3D" id="1.10.630.10">
    <property type="entry name" value="Cytochrome P450"/>
    <property type="match status" value="1"/>
</dbReference>
<evidence type="ECO:0000256" key="9">
    <source>
        <dbReference type="ARBA" id="ARBA00023002"/>
    </source>
</evidence>
<dbReference type="PROSITE" id="PS00086">
    <property type="entry name" value="CYTOCHROME_P450"/>
    <property type="match status" value="1"/>
</dbReference>
<evidence type="ECO:0000256" key="2">
    <source>
        <dbReference type="ARBA" id="ARBA00004174"/>
    </source>
</evidence>
<dbReference type="GO" id="GO:0004497">
    <property type="term" value="F:monooxygenase activity"/>
    <property type="evidence" value="ECO:0007669"/>
    <property type="project" value="UniProtKB-KW"/>
</dbReference>
<dbReference type="PRINTS" id="PR00463">
    <property type="entry name" value="EP450I"/>
</dbReference>
<dbReference type="FunFam" id="1.10.630.10:FF:000042">
    <property type="entry name" value="Cytochrome P450"/>
    <property type="match status" value="1"/>
</dbReference>
<evidence type="ECO:0000256" key="6">
    <source>
        <dbReference type="ARBA" id="ARBA00022723"/>
    </source>
</evidence>
<evidence type="ECO:0000256" key="5">
    <source>
        <dbReference type="ARBA" id="ARBA00022617"/>
    </source>
</evidence>
<feature type="binding site" description="axial binding residue" evidence="13">
    <location>
        <position position="442"/>
    </location>
    <ligand>
        <name>heme</name>
        <dbReference type="ChEBI" id="CHEBI:30413"/>
    </ligand>
    <ligandPart>
        <name>Fe</name>
        <dbReference type="ChEBI" id="CHEBI:18248"/>
    </ligandPart>
</feature>
<dbReference type="EMBL" id="OU900095">
    <property type="protein sequence ID" value="CAG9858343.1"/>
    <property type="molecule type" value="Genomic_DNA"/>
</dbReference>
<dbReference type="GO" id="GO:0016705">
    <property type="term" value="F:oxidoreductase activity, acting on paired donors, with incorporation or reduction of molecular oxygen"/>
    <property type="evidence" value="ECO:0007669"/>
    <property type="project" value="InterPro"/>
</dbReference>
<dbReference type="GO" id="GO:0005789">
    <property type="term" value="C:endoplasmic reticulum membrane"/>
    <property type="evidence" value="ECO:0007669"/>
    <property type="project" value="UniProtKB-SubCell"/>
</dbReference>
<evidence type="ECO:0000256" key="11">
    <source>
        <dbReference type="ARBA" id="ARBA00023033"/>
    </source>
</evidence>
<protein>
    <recommendedName>
        <fullName evidence="18">Cytochrome P450</fullName>
    </recommendedName>
</protein>
<evidence type="ECO:0000256" key="13">
    <source>
        <dbReference type="PIRSR" id="PIRSR602401-1"/>
    </source>
</evidence>
<keyword evidence="6 13" id="KW-0479">Metal-binding</keyword>
<evidence type="ECO:0000256" key="15">
    <source>
        <dbReference type="SAM" id="Phobius"/>
    </source>
</evidence>
<name>A0A9N9THQ1_PHYSR</name>
<evidence type="ECO:0000313" key="17">
    <source>
        <dbReference type="Proteomes" id="UP001153712"/>
    </source>
</evidence>
<dbReference type="InterPro" id="IPR017972">
    <property type="entry name" value="Cyt_P450_CS"/>
</dbReference>
<proteinExistence type="inferred from homology"/>
<dbReference type="GO" id="GO:0005506">
    <property type="term" value="F:iron ion binding"/>
    <property type="evidence" value="ECO:0007669"/>
    <property type="project" value="InterPro"/>
</dbReference>
<dbReference type="InterPro" id="IPR002401">
    <property type="entry name" value="Cyt_P450_E_grp-I"/>
</dbReference>
<dbReference type="InterPro" id="IPR050476">
    <property type="entry name" value="Insect_CytP450_Detox"/>
</dbReference>
<evidence type="ECO:0000256" key="12">
    <source>
        <dbReference type="ARBA" id="ARBA00023136"/>
    </source>
</evidence>
<evidence type="ECO:0000256" key="3">
    <source>
        <dbReference type="ARBA" id="ARBA00004406"/>
    </source>
</evidence>
<dbReference type="Pfam" id="PF00067">
    <property type="entry name" value="p450"/>
    <property type="match status" value="1"/>
</dbReference>
<comment type="subcellular location">
    <subcellularLocation>
        <location evidence="3">Endoplasmic reticulum membrane</location>
        <topology evidence="3">Peripheral membrane protein</topology>
    </subcellularLocation>
    <subcellularLocation>
        <location evidence="2">Microsome membrane</location>
        <topology evidence="2">Peripheral membrane protein</topology>
    </subcellularLocation>
</comment>
<reference evidence="16" key="1">
    <citation type="submission" date="2022-01" db="EMBL/GenBank/DDBJ databases">
        <authorList>
            <person name="King R."/>
        </authorList>
    </citation>
    <scope>NUCLEOTIDE SEQUENCE</scope>
</reference>
<sequence length="499" mass="56943">MLLTNNITTDVIIAISTIAIVIYLYVKHQYSYWKRLGVPQMKPTFPLGNYKFSFPKGLQMGAYTDLYYQEFKKIGAPFGGVYIGLTPHLVITDPDIAKAIFIKDFNYFTDRHMYSTKHQPISVNLITQKGDEWKAARAKLTSLFTTAKLRSFIEFATKCKLDLVAHVDELADGKQDVDIIKITTLYIADIITMVLFGFHAQNFKCENTDIISLGKGFFNSFSTAFQIQLLITHCFPKLAAFLRMGNVQKKIEEIGYTFIPKAVEYRIKNNIRGADLLQLIIDSTEPGKKLPMDEIVAQAFALLAAGLESSSSTSTVILYELAKHKEYQTKVREEIYRVKEKYEGKVTYDSVMELTYLQQILDESLRLYPLVTNLYRVCVQDYNIPGRDFLIKKDTPLIFPMVGFHRDPDQFPEPMKFDPSRFDNKNEKHGGFYPFGVGPRNCIGGKLGMIQSKLAVLAIIENYEVSLSPKTPDTLEIDDGAFLIQFKNVIYLKLKKIQK</sequence>
<dbReference type="InterPro" id="IPR001128">
    <property type="entry name" value="Cyt_P450"/>
</dbReference>
<comment type="similarity">
    <text evidence="4 14">Belongs to the cytochrome P450 family.</text>
</comment>
<keyword evidence="9 14" id="KW-0560">Oxidoreductase</keyword>
<keyword evidence="17" id="KW-1185">Reference proteome</keyword>
<keyword evidence="12 15" id="KW-0472">Membrane</keyword>
<keyword evidence="15" id="KW-1133">Transmembrane helix</keyword>
<keyword evidence="11 14" id="KW-0503">Monooxygenase</keyword>
<organism evidence="16 17">
    <name type="scientific">Phyllotreta striolata</name>
    <name type="common">Striped flea beetle</name>
    <name type="synonym">Crioceris striolata</name>
    <dbReference type="NCBI Taxonomy" id="444603"/>
    <lineage>
        <taxon>Eukaryota</taxon>
        <taxon>Metazoa</taxon>
        <taxon>Ecdysozoa</taxon>
        <taxon>Arthropoda</taxon>
        <taxon>Hexapoda</taxon>
        <taxon>Insecta</taxon>
        <taxon>Pterygota</taxon>
        <taxon>Neoptera</taxon>
        <taxon>Endopterygota</taxon>
        <taxon>Coleoptera</taxon>
        <taxon>Polyphaga</taxon>
        <taxon>Cucujiformia</taxon>
        <taxon>Chrysomeloidea</taxon>
        <taxon>Chrysomelidae</taxon>
        <taxon>Galerucinae</taxon>
        <taxon>Alticini</taxon>
        <taxon>Phyllotreta</taxon>
    </lineage>
</organism>
<evidence type="ECO:0008006" key="18">
    <source>
        <dbReference type="Google" id="ProtNLM"/>
    </source>
</evidence>
<keyword evidence="7" id="KW-0256">Endoplasmic reticulum</keyword>
<evidence type="ECO:0000256" key="7">
    <source>
        <dbReference type="ARBA" id="ARBA00022824"/>
    </source>
</evidence>
<evidence type="ECO:0000256" key="1">
    <source>
        <dbReference type="ARBA" id="ARBA00001971"/>
    </source>
</evidence>
<dbReference type="InterPro" id="IPR036396">
    <property type="entry name" value="Cyt_P450_sf"/>
</dbReference>
<evidence type="ECO:0000256" key="4">
    <source>
        <dbReference type="ARBA" id="ARBA00010617"/>
    </source>
</evidence>
<keyword evidence="10 13" id="KW-0408">Iron</keyword>
<feature type="transmembrane region" description="Helical" evidence="15">
    <location>
        <begin position="6"/>
        <end position="26"/>
    </location>
</feature>
<dbReference type="SUPFAM" id="SSF48264">
    <property type="entry name" value="Cytochrome P450"/>
    <property type="match status" value="1"/>
</dbReference>
<dbReference type="CDD" id="cd11056">
    <property type="entry name" value="CYP6-like"/>
    <property type="match status" value="1"/>
</dbReference>
<comment type="cofactor">
    <cofactor evidence="1 13">
        <name>heme</name>
        <dbReference type="ChEBI" id="CHEBI:30413"/>
    </cofactor>
</comment>
<evidence type="ECO:0000256" key="10">
    <source>
        <dbReference type="ARBA" id="ARBA00023004"/>
    </source>
</evidence>
<keyword evidence="5 13" id="KW-0349">Heme</keyword>
<dbReference type="AlphaFoldDB" id="A0A9N9THQ1"/>
<dbReference type="PANTHER" id="PTHR24292:SF54">
    <property type="entry name" value="CYP9F3-RELATED"/>
    <property type="match status" value="1"/>
</dbReference>
<keyword evidence="15" id="KW-0812">Transmembrane</keyword>
<evidence type="ECO:0000256" key="8">
    <source>
        <dbReference type="ARBA" id="ARBA00022848"/>
    </source>
</evidence>
<dbReference type="GO" id="GO:0020037">
    <property type="term" value="F:heme binding"/>
    <property type="evidence" value="ECO:0007669"/>
    <property type="project" value="InterPro"/>
</dbReference>
<accession>A0A9N9THQ1</accession>
<dbReference type="OrthoDB" id="6717142at2759"/>